<dbReference type="OrthoDB" id="10562601at2759"/>
<accession>A0A8J5XN24</accession>
<proteinExistence type="predicted"/>
<evidence type="ECO:0000313" key="2">
    <source>
        <dbReference type="EMBL" id="KAG8466589.1"/>
    </source>
</evidence>
<feature type="region of interest" description="Disordered" evidence="1">
    <location>
        <begin position="1"/>
        <end position="37"/>
    </location>
</feature>
<gene>
    <name evidence="2" type="ORF">KFE25_007968</name>
</gene>
<reference evidence="2" key="1">
    <citation type="submission" date="2021-05" db="EMBL/GenBank/DDBJ databases">
        <title>The genome of the haptophyte Pavlova lutheri (Diacronema luteri, Pavlovales) - a model for lipid biosynthesis in eukaryotic algae.</title>
        <authorList>
            <person name="Hulatt C.J."/>
            <person name="Posewitz M.C."/>
        </authorList>
    </citation>
    <scope>NUCLEOTIDE SEQUENCE</scope>
    <source>
        <strain evidence="2">NIVA-4/92</strain>
    </source>
</reference>
<keyword evidence="3" id="KW-1185">Reference proteome</keyword>
<evidence type="ECO:0000313" key="3">
    <source>
        <dbReference type="Proteomes" id="UP000751190"/>
    </source>
</evidence>
<dbReference type="AlphaFoldDB" id="A0A8J5XN24"/>
<comment type="caution">
    <text evidence="2">The sequence shown here is derived from an EMBL/GenBank/DDBJ whole genome shotgun (WGS) entry which is preliminary data.</text>
</comment>
<dbReference type="EMBL" id="JAGTXO010000007">
    <property type="protein sequence ID" value="KAG8466589.1"/>
    <property type="molecule type" value="Genomic_DNA"/>
</dbReference>
<sequence length="217" mass="23191">MEGRKAASGVDYSRWDALDVEEEEEEKGGEPAPPPAARAFAPVDEGVHAFLEASIASALPDARAEDRAALLRFLRVQDPRGEPSNVLMCNQMVELLMQSPVLATKASLDRACALARRLLFGPNAGAAPDGAAVVILSAVNTLAACVEFGAINLFAQISAPRGEEAERMRLRYERKDFGRDYLLGFMGWDEGGGVGADGRASGPVDEPESGGWWCTVQ</sequence>
<name>A0A8J5XN24_DIALT</name>
<dbReference type="Proteomes" id="UP000751190">
    <property type="component" value="Unassembled WGS sequence"/>
</dbReference>
<evidence type="ECO:0000256" key="1">
    <source>
        <dbReference type="SAM" id="MobiDB-lite"/>
    </source>
</evidence>
<protein>
    <submittedName>
        <fullName evidence="2">Uncharacterized protein</fullName>
    </submittedName>
</protein>
<organism evidence="2 3">
    <name type="scientific">Diacronema lutheri</name>
    <name type="common">Unicellular marine alga</name>
    <name type="synonym">Monochrysis lutheri</name>
    <dbReference type="NCBI Taxonomy" id="2081491"/>
    <lineage>
        <taxon>Eukaryota</taxon>
        <taxon>Haptista</taxon>
        <taxon>Haptophyta</taxon>
        <taxon>Pavlovophyceae</taxon>
        <taxon>Pavlovales</taxon>
        <taxon>Pavlovaceae</taxon>
        <taxon>Diacronema</taxon>
    </lineage>
</organism>
<feature type="compositionally biased region" description="Acidic residues" evidence="1">
    <location>
        <begin position="18"/>
        <end position="27"/>
    </location>
</feature>